<dbReference type="EMBL" id="MFPV01000002">
    <property type="protein sequence ID" value="OGH63497.1"/>
    <property type="molecule type" value="Genomic_DNA"/>
</dbReference>
<gene>
    <name evidence="2" type="ORF">A2848_01160</name>
</gene>
<evidence type="ECO:0000313" key="2">
    <source>
        <dbReference type="EMBL" id="OGH63497.1"/>
    </source>
</evidence>
<proteinExistence type="predicted"/>
<keyword evidence="1" id="KW-0812">Transmembrane</keyword>
<keyword evidence="1" id="KW-1133">Transmembrane helix</keyword>
<dbReference type="AlphaFoldDB" id="A0A1F6LVT0"/>
<feature type="transmembrane region" description="Helical" evidence="1">
    <location>
        <begin position="12"/>
        <end position="35"/>
    </location>
</feature>
<keyword evidence="1" id="KW-0472">Membrane</keyword>
<evidence type="ECO:0000313" key="3">
    <source>
        <dbReference type="Proteomes" id="UP000176329"/>
    </source>
</evidence>
<accession>A0A1F6LVT0</accession>
<reference evidence="2 3" key="1">
    <citation type="journal article" date="2016" name="Nat. Commun.">
        <title>Thousands of microbial genomes shed light on interconnected biogeochemical processes in an aquifer system.</title>
        <authorList>
            <person name="Anantharaman K."/>
            <person name="Brown C.T."/>
            <person name="Hug L.A."/>
            <person name="Sharon I."/>
            <person name="Castelle C.J."/>
            <person name="Probst A.J."/>
            <person name="Thomas B.C."/>
            <person name="Singh A."/>
            <person name="Wilkins M.J."/>
            <person name="Karaoz U."/>
            <person name="Brodie E.L."/>
            <person name="Williams K.H."/>
            <person name="Hubbard S.S."/>
            <person name="Banfield J.F."/>
        </authorList>
    </citation>
    <scope>NUCLEOTIDE SEQUENCE [LARGE SCALE GENOMIC DNA]</scope>
</reference>
<organism evidence="2 3">
    <name type="scientific">Candidatus Magasanikbacteria bacterium RIFCSPHIGHO2_01_FULL_50_8</name>
    <dbReference type="NCBI Taxonomy" id="1798674"/>
    <lineage>
        <taxon>Bacteria</taxon>
        <taxon>Candidatus Magasanikiibacteriota</taxon>
    </lineage>
</organism>
<comment type="caution">
    <text evidence="2">The sequence shown here is derived from an EMBL/GenBank/DDBJ whole genome shotgun (WGS) entry which is preliminary data.</text>
</comment>
<evidence type="ECO:0008006" key="4">
    <source>
        <dbReference type="Google" id="ProtNLM"/>
    </source>
</evidence>
<protein>
    <recommendedName>
        <fullName evidence="4">DUF5671 domain-containing protein</fullName>
    </recommendedName>
</protein>
<evidence type="ECO:0000256" key="1">
    <source>
        <dbReference type="SAM" id="Phobius"/>
    </source>
</evidence>
<sequence length="125" mass="14532">MTTRNVIRNIYLYLVSAVSLFLMVFALASMINLGLRTWLFPKADDNYYYPKARPEYCMPDKAGLQVCPTGEELTKLEQQDKERAADARTAQRQRDLVQNISMLIVAAPLFGYHWRIIRRDRSLES</sequence>
<dbReference type="Proteomes" id="UP000176329">
    <property type="component" value="Unassembled WGS sequence"/>
</dbReference>
<name>A0A1F6LVT0_9BACT</name>